<dbReference type="InterPro" id="IPR000760">
    <property type="entry name" value="Inositol_monophosphatase-like"/>
</dbReference>
<dbReference type="GO" id="GO:0046872">
    <property type="term" value="F:metal ion binding"/>
    <property type="evidence" value="ECO:0007669"/>
    <property type="project" value="UniProtKB-KW"/>
</dbReference>
<dbReference type="GO" id="GO:0008934">
    <property type="term" value="F:inositol monophosphate 1-phosphatase activity"/>
    <property type="evidence" value="ECO:0007669"/>
    <property type="project" value="InterPro"/>
</dbReference>
<dbReference type="OrthoDB" id="10254945at2759"/>
<comment type="pathway">
    <text evidence="5">Polyol metabolism; myo-inositol biosynthesis; myo-inositol from D-glucose 6-phosphate: step 2/2.</text>
</comment>
<dbReference type="Proteomes" id="UP000515125">
    <property type="component" value="Unplaced"/>
</dbReference>
<evidence type="ECO:0000256" key="1">
    <source>
        <dbReference type="ARBA" id="ARBA00009759"/>
    </source>
</evidence>
<comment type="cofactor">
    <cofactor evidence="4 5">
        <name>Mg(2+)</name>
        <dbReference type="ChEBI" id="CHEBI:18420"/>
    </cofactor>
</comment>
<feature type="binding site" evidence="4">
    <location>
        <position position="114"/>
    </location>
    <ligand>
        <name>Mg(2+)</name>
        <dbReference type="ChEBI" id="CHEBI:18420"/>
        <label>1</label>
        <note>catalytic</note>
    </ligand>
</feature>
<reference evidence="7" key="1">
    <citation type="submission" date="2025-08" db="UniProtKB">
        <authorList>
            <consortium name="RefSeq"/>
        </authorList>
    </citation>
    <scope>IDENTIFICATION</scope>
</reference>
<dbReference type="GO" id="GO:0006021">
    <property type="term" value="P:inositol biosynthetic process"/>
    <property type="evidence" value="ECO:0007669"/>
    <property type="project" value="UniProtKB-UniPathway"/>
</dbReference>
<evidence type="ECO:0000256" key="4">
    <source>
        <dbReference type="PIRSR" id="PIRSR600760-2"/>
    </source>
</evidence>
<feature type="binding site" evidence="4">
    <location>
        <position position="113"/>
    </location>
    <ligand>
        <name>Mg(2+)</name>
        <dbReference type="ChEBI" id="CHEBI:18420"/>
        <label>1</label>
        <note>catalytic</note>
    </ligand>
</feature>
<keyword evidence="5" id="KW-0378">Hydrolase</keyword>
<dbReference type="RefSeq" id="XP_026192259.1">
    <property type="nucleotide sequence ID" value="XM_026336474.1"/>
</dbReference>
<dbReference type="PANTHER" id="PTHR20854">
    <property type="entry name" value="INOSITOL MONOPHOSPHATASE"/>
    <property type="match status" value="1"/>
</dbReference>
<evidence type="ECO:0000256" key="3">
    <source>
        <dbReference type="ARBA" id="ARBA00022842"/>
    </source>
</evidence>
<evidence type="ECO:0000313" key="6">
    <source>
        <dbReference type="Proteomes" id="UP000515125"/>
    </source>
</evidence>
<dbReference type="Pfam" id="PF00459">
    <property type="entry name" value="Inositol_P"/>
    <property type="match status" value="2"/>
</dbReference>
<sequence length="343" mass="36471">MADGEVTLQFVRNLAESVGPLILEGFGCGTRCKTGSEAKTKASAADLVTEFDTGVEERLKAMIQEAFPHHAFLCEESATADQRLTDAPTWIIDPVCIGSAAATSAEFLCCYRIDGTTNFVHGLPFTCVSIAFARDKRVLIGVVFSPVTKELFSAERGHGATLNGAPLKASSCTEVGKALACVSFGVSTLRQLTETTDETRLSYLRTFQESVLSNVNFVTTHCRDIRHFGSTALELCYLAAGRLDCVATFGPKEWDMAAGSLILEEAGAVCSDMRGNQPVSSCMGGTCCRSVDCGCHCYNIDVAAYAAAVASIASRLDLSKHQVLAAATPELLKAFAANLKCPC</sequence>
<feature type="binding site" evidence="4">
    <location>
        <position position="255"/>
    </location>
    <ligand>
        <name>Mg(2+)</name>
        <dbReference type="ChEBI" id="CHEBI:18420"/>
        <label>1</label>
        <note>catalytic</note>
    </ligand>
</feature>
<dbReference type="SUPFAM" id="SSF56655">
    <property type="entry name" value="Carbohydrate phosphatase"/>
    <property type="match status" value="1"/>
</dbReference>
<dbReference type="GO" id="GO:0007165">
    <property type="term" value="P:signal transduction"/>
    <property type="evidence" value="ECO:0007669"/>
    <property type="project" value="TreeGrafter"/>
</dbReference>
<dbReference type="PROSITE" id="PS00630">
    <property type="entry name" value="IMP_2"/>
    <property type="match status" value="1"/>
</dbReference>
<protein>
    <recommendedName>
        <fullName evidence="5">Inositol-1-monophosphatase</fullName>
        <ecNumber evidence="5">3.1.3.25</ecNumber>
    </recommendedName>
</protein>
<dbReference type="AlphaFoldDB" id="A0A6P6RXK3"/>
<evidence type="ECO:0000256" key="2">
    <source>
        <dbReference type="ARBA" id="ARBA00022723"/>
    </source>
</evidence>
<dbReference type="CDD" id="cd01639">
    <property type="entry name" value="IMPase"/>
    <property type="match status" value="1"/>
</dbReference>
<dbReference type="EC" id="3.1.3.25" evidence="5"/>
<evidence type="ECO:0000256" key="5">
    <source>
        <dbReference type="RuleBase" id="RU364068"/>
    </source>
</evidence>
<dbReference type="GO" id="GO:0046854">
    <property type="term" value="P:phosphatidylinositol phosphate biosynthetic process"/>
    <property type="evidence" value="ECO:0007669"/>
    <property type="project" value="InterPro"/>
</dbReference>
<dbReference type="InterPro" id="IPR033942">
    <property type="entry name" value="IMPase"/>
</dbReference>
<comment type="catalytic activity">
    <reaction evidence="5">
        <text>a myo-inositol phosphate + H2O = myo-inositol + phosphate</text>
        <dbReference type="Rhea" id="RHEA:24056"/>
        <dbReference type="ChEBI" id="CHEBI:15377"/>
        <dbReference type="ChEBI" id="CHEBI:17268"/>
        <dbReference type="ChEBI" id="CHEBI:43474"/>
        <dbReference type="ChEBI" id="CHEBI:84139"/>
        <dbReference type="EC" id="3.1.3.25"/>
    </reaction>
</comment>
<keyword evidence="3 4" id="KW-0460">Magnesium</keyword>
<feature type="binding site" evidence="4">
    <location>
        <position position="75"/>
    </location>
    <ligand>
        <name>Mg(2+)</name>
        <dbReference type="ChEBI" id="CHEBI:18420"/>
        <label>1</label>
        <note>catalytic</note>
    </ligand>
</feature>
<feature type="binding site" evidence="4">
    <location>
        <position position="93"/>
    </location>
    <ligand>
        <name>Mg(2+)</name>
        <dbReference type="ChEBI" id="CHEBI:18420"/>
        <label>2</label>
    </ligand>
</feature>
<gene>
    <name evidence="7" type="primary">LOC34619180</name>
</gene>
<keyword evidence="2 4" id="KW-0479">Metal-binding</keyword>
<dbReference type="Gene3D" id="3.30.540.10">
    <property type="entry name" value="Fructose-1,6-Bisphosphatase, subunit A, domain 1"/>
    <property type="match status" value="1"/>
</dbReference>
<dbReference type="Gene3D" id="3.40.190.80">
    <property type="match status" value="1"/>
</dbReference>
<dbReference type="InterPro" id="IPR020550">
    <property type="entry name" value="Inositol_monophosphatase_CS"/>
</dbReference>
<dbReference type="GeneID" id="34619180"/>
<keyword evidence="6" id="KW-1185">Reference proteome</keyword>
<proteinExistence type="inferred from homology"/>
<evidence type="ECO:0000313" key="7">
    <source>
        <dbReference type="RefSeq" id="XP_026192259.1"/>
    </source>
</evidence>
<name>A0A6P6RXK3_9EIME</name>
<accession>A0A6P6RXK3</accession>
<dbReference type="PRINTS" id="PR00377">
    <property type="entry name" value="IMPHPHTASES"/>
</dbReference>
<dbReference type="PANTHER" id="PTHR20854:SF49">
    <property type="entry name" value="INOSITOL-1-MONOPHOSPHATASE"/>
    <property type="match status" value="1"/>
</dbReference>
<dbReference type="UniPathway" id="UPA00823">
    <property type="reaction ID" value="UER00788"/>
</dbReference>
<comment type="similarity">
    <text evidence="1 5">Belongs to the inositol monophosphatase superfamily.</text>
</comment>
<organism evidence="6 7">
    <name type="scientific">Cyclospora cayetanensis</name>
    <dbReference type="NCBI Taxonomy" id="88456"/>
    <lineage>
        <taxon>Eukaryota</taxon>
        <taxon>Sar</taxon>
        <taxon>Alveolata</taxon>
        <taxon>Apicomplexa</taxon>
        <taxon>Conoidasida</taxon>
        <taxon>Coccidia</taxon>
        <taxon>Eucoccidiorida</taxon>
        <taxon>Eimeriorina</taxon>
        <taxon>Eimeriidae</taxon>
        <taxon>Cyclospora</taxon>
    </lineage>
</organism>